<evidence type="ECO:0000259" key="2">
    <source>
        <dbReference type="Pfam" id="PF02668"/>
    </source>
</evidence>
<gene>
    <name evidence="3" type="ORF">PPIS_a4202</name>
</gene>
<reference evidence="3 4" key="1">
    <citation type="submission" date="2015-06" db="EMBL/GenBank/DDBJ databases">
        <authorList>
            <person name="Xie B.-B."/>
            <person name="Rong J.-C."/>
            <person name="Qin Q.-L."/>
            <person name="Zhang Y.-Z."/>
        </authorList>
    </citation>
    <scope>NUCLEOTIDE SEQUENCE [LARGE SCALE GENOMIC DNA]</scope>
    <source>
        <strain evidence="3 4">JCM 20779</strain>
    </source>
</reference>
<protein>
    <recommendedName>
        <fullName evidence="2">TauD/TfdA-like domain-containing protein</fullName>
    </recommendedName>
</protein>
<dbReference type="InterPro" id="IPR007817">
    <property type="entry name" value="Isocyanide_synthase_DIT1"/>
</dbReference>
<dbReference type="PANTHER" id="PTHR37285">
    <property type="entry name" value="SPORE WALL MATURATION PROTEIN DIT1"/>
    <property type="match status" value="1"/>
</dbReference>
<dbReference type="InterPro" id="IPR029021">
    <property type="entry name" value="Prot-tyrosine_phosphatase-like"/>
</dbReference>
<dbReference type="InterPro" id="IPR042098">
    <property type="entry name" value="TauD-like_sf"/>
</dbReference>
<dbReference type="Gene3D" id="3.90.190.10">
    <property type="entry name" value="Protein tyrosine phosphatase superfamily"/>
    <property type="match status" value="1"/>
</dbReference>
<keyword evidence="1" id="KW-0560">Oxidoreductase</keyword>
<accession>A0ABM6NJL1</accession>
<sequence length="734" mass="83554">MEIYNYIKINDKVALAGQPSAHEFEVLIANGVNCVINIAPYDERYSIENEAELVEKLAATYIYYPIDFANPTLADFAKVEALLLDNQDNNVLLHCAANYRASLLFGHFAIRHLGWSRAEKNALINQIWSLDDFPAWKVLDEKLEAGLNDDINTRVADVIEKYLVQTGDGFAKQGRAELAKAIAAFTSQDQAVQLVLPGFPCKSPNIDAKSFSNLPDYGEVLALERMQSLCDDIQDIYPVGAKLTIISDGATFSDLVGVDDAIMQEYNAALRTLTITHDIQWADLTDLCQLEKANSEYDSAYLRKQLLKNLTTNPRALQNYTDKVKKDAQLRIEHDDLCSYLYNDVCLVHLSQNDRDDYLASICDKAYEMMFRGKALTHSINERFSNHIRLSTHRYDNTGPKFTIALSANNQQVLAPWHAVPVMRLNGNVELMPHATAKELNVANVTFENSNWMYIEVSEARFTAMQFEVLKSPRFGLRINLPSDITYQELSPQFLTMLSQEFGFVLLPNAGLEEEQELVELTAPFGEIYQWQFGPVHVVKPEEKPHGFVHSIEKTPLHWDLSMLPLDHERVIDNERFYASTFLLYCKTAAQPGEGQTTIVDSRNVLKLAGRKKVREWQETEVIYSTKMTYFGGVPRVYPLVFEHPKNGELLLRYQEGSDSQLQTFELSSEQLESNAFNALISEVNALCYDERCMIAHDWQDGDLIIVDNHYTLHGRLPMTELSMNREVWRVQVI</sequence>
<dbReference type="RefSeq" id="WP_010368726.1">
    <property type="nucleotide sequence ID" value="NZ_CP011924.1"/>
</dbReference>
<dbReference type="Pfam" id="PF05141">
    <property type="entry name" value="DIT1_PvcA"/>
    <property type="match status" value="1"/>
</dbReference>
<dbReference type="Gene3D" id="3.60.130.10">
    <property type="entry name" value="Clavaminate synthase-like"/>
    <property type="match status" value="1"/>
</dbReference>
<dbReference type="InterPro" id="IPR003819">
    <property type="entry name" value="TauD/TfdA-like"/>
</dbReference>
<dbReference type="Proteomes" id="UP000016521">
    <property type="component" value="Chromosome I"/>
</dbReference>
<evidence type="ECO:0000256" key="1">
    <source>
        <dbReference type="ARBA" id="ARBA00023002"/>
    </source>
</evidence>
<dbReference type="EMBL" id="CP011924">
    <property type="protein sequence ID" value="ATD08862.1"/>
    <property type="molecule type" value="Genomic_DNA"/>
</dbReference>
<feature type="domain" description="TauD/TfdA-like" evidence="2">
    <location>
        <begin position="481"/>
        <end position="731"/>
    </location>
</feature>
<keyword evidence="4" id="KW-1185">Reference proteome</keyword>
<dbReference type="SUPFAM" id="SSF51197">
    <property type="entry name" value="Clavaminate synthase-like"/>
    <property type="match status" value="1"/>
</dbReference>
<evidence type="ECO:0000313" key="4">
    <source>
        <dbReference type="Proteomes" id="UP000016521"/>
    </source>
</evidence>
<dbReference type="SUPFAM" id="SSF52799">
    <property type="entry name" value="(Phosphotyrosine protein) phosphatases II"/>
    <property type="match status" value="1"/>
</dbReference>
<name>A0ABM6NJL1_PSEO7</name>
<proteinExistence type="predicted"/>
<dbReference type="CDD" id="cd14503">
    <property type="entry name" value="PTP-bact"/>
    <property type="match status" value="1"/>
</dbReference>
<dbReference type="Pfam" id="PF02668">
    <property type="entry name" value="TauD"/>
    <property type="match status" value="1"/>
</dbReference>
<dbReference type="PANTHER" id="PTHR37285:SF5">
    <property type="entry name" value="SPORE WALL MATURATION PROTEIN DIT1"/>
    <property type="match status" value="1"/>
</dbReference>
<organism evidence="3 4">
    <name type="scientific">Pseudoalteromonas piscicida</name>
    <dbReference type="NCBI Taxonomy" id="43662"/>
    <lineage>
        <taxon>Bacteria</taxon>
        <taxon>Pseudomonadati</taxon>
        <taxon>Pseudomonadota</taxon>
        <taxon>Gammaproteobacteria</taxon>
        <taxon>Alteromonadales</taxon>
        <taxon>Pseudoalteromonadaceae</taxon>
        <taxon>Pseudoalteromonas</taxon>
    </lineage>
</organism>
<evidence type="ECO:0000313" key="3">
    <source>
        <dbReference type="EMBL" id="ATD08862.1"/>
    </source>
</evidence>